<reference evidence="1" key="1">
    <citation type="submission" date="2022-08" db="UniProtKB">
        <authorList>
            <consortium name="EnsemblMetazoa"/>
        </authorList>
    </citation>
    <scope>IDENTIFICATION</scope>
    <source>
        <strain evidence="1">EBRO</strain>
    </source>
</reference>
<sequence>MKSIVVLLALVGIAAAARPESSQVITTFKTIAPLYKAAMEAEESQLVAIKSNVTSQLVDFHLAVINSKEAFVNGVITREEYILQQIGAQPASVDTLCLGFVRSSSEMNVNLAGVSFTNCINAADTALNTKVTEYYGSVGTLEAKVTQLRLLDVFKGENVFYTPAVIIEKLNAKLAALNSNPALTATEAEALATTVSRDLGAILTTYNTCMTSANGLLEQGLSMCEMQMSLICGATLTPAA</sequence>
<dbReference type="VEuPathDB" id="VectorBase:AATE006250"/>
<evidence type="ECO:0008006" key="2">
    <source>
        <dbReference type="Google" id="ProtNLM"/>
    </source>
</evidence>
<organism evidence="1">
    <name type="scientific">Anopheles atroparvus</name>
    <name type="common">European mosquito</name>
    <dbReference type="NCBI Taxonomy" id="41427"/>
    <lineage>
        <taxon>Eukaryota</taxon>
        <taxon>Metazoa</taxon>
        <taxon>Ecdysozoa</taxon>
        <taxon>Arthropoda</taxon>
        <taxon>Hexapoda</taxon>
        <taxon>Insecta</taxon>
        <taxon>Pterygota</taxon>
        <taxon>Neoptera</taxon>
        <taxon>Endopterygota</taxon>
        <taxon>Diptera</taxon>
        <taxon>Nematocera</taxon>
        <taxon>Culicoidea</taxon>
        <taxon>Culicidae</taxon>
        <taxon>Anophelinae</taxon>
        <taxon>Anopheles</taxon>
    </lineage>
</organism>
<dbReference type="EnsemblMetazoa" id="AATE006250-RA">
    <property type="protein sequence ID" value="AATE006250-PA.1"/>
    <property type="gene ID" value="AATE006250"/>
</dbReference>
<dbReference type="AlphaFoldDB" id="A0A182IVF7"/>
<proteinExistence type="predicted"/>
<name>A0A182IVF7_ANOAO</name>
<protein>
    <recommendedName>
        <fullName evidence="2">Protein TsetseEP domain-containing protein</fullName>
    </recommendedName>
</protein>
<evidence type="ECO:0000313" key="1">
    <source>
        <dbReference type="EnsemblMetazoa" id="AATE006250-PA.1"/>
    </source>
</evidence>
<accession>A0A182IVF7</accession>